<organism evidence="1">
    <name type="scientific">Rhizophora mucronata</name>
    <name type="common">Asiatic mangrove</name>
    <dbReference type="NCBI Taxonomy" id="61149"/>
    <lineage>
        <taxon>Eukaryota</taxon>
        <taxon>Viridiplantae</taxon>
        <taxon>Streptophyta</taxon>
        <taxon>Embryophyta</taxon>
        <taxon>Tracheophyta</taxon>
        <taxon>Spermatophyta</taxon>
        <taxon>Magnoliopsida</taxon>
        <taxon>eudicotyledons</taxon>
        <taxon>Gunneridae</taxon>
        <taxon>Pentapetalae</taxon>
        <taxon>rosids</taxon>
        <taxon>fabids</taxon>
        <taxon>Malpighiales</taxon>
        <taxon>Rhizophoraceae</taxon>
        <taxon>Rhizophora</taxon>
    </lineage>
</organism>
<dbReference type="EMBL" id="GGEC01088919">
    <property type="protein sequence ID" value="MBX69403.1"/>
    <property type="molecule type" value="Transcribed_RNA"/>
</dbReference>
<sequence length="223" mass="24155">MHVAAVRGVLSPTSARYFVNMFAPYPQPTPISVVHGLCLMMNCIAVQTSSLSAAVNNRAVVSGEPAHPLGFITTGKNPRTSASHTNDLTFSSMLPWAVPGTSNKVVSNPRSSIKFKFAGQSMERTPPSSVLTQTLWYSNFSTSPPSPLSLPLTRILPQFSLTKCLSSSTSFSFTSSSNSLPWKDMEGQRRSTKRLNGVGLVNRIHSPMSAALGSFFSNREREI</sequence>
<name>A0A2P2QR05_RHIMU</name>
<reference evidence="1" key="1">
    <citation type="submission" date="2018-02" db="EMBL/GenBank/DDBJ databases">
        <title>Rhizophora mucronata_Transcriptome.</title>
        <authorList>
            <person name="Meera S.P."/>
            <person name="Sreeshan A."/>
            <person name="Augustine A."/>
        </authorList>
    </citation>
    <scope>NUCLEOTIDE SEQUENCE</scope>
    <source>
        <tissue evidence="1">Leaf</tissue>
    </source>
</reference>
<protein>
    <submittedName>
        <fullName evidence="1">Uncharacterized protein</fullName>
    </submittedName>
</protein>
<evidence type="ECO:0000313" key="1">
    <source>
        <dbReference type="EMBL" id="MBX69403.1"/>
    </source>
</evidence>
<proteinExistence type="predicted"/>
<accession>A0A2P2QR05</accession>
<dbReference type="AlphaFoldDB" id="A0A2P2QR05"/>